<dbReference type="SUPFAM" id="SSF56672">
    <property type="entry name" value="DNA/RNA polymerases"/>
    <property type="match status" value="1"/>
</dbReference>
<dbReference type="KEGG" id="rsz:130501364"/>
<protein>
    <submittedName>
        <fullName evidence="3">Secreted RxLR effector protein 161-like</fullName>
    </submittedName>
</protein>
<dbReference type="AlphaFoldDB" id="A0A9W3CL62"/>
<dbReference type="OrthoDB" id="1305065at2759"/>
<evidence type="ECO:0000313" key="3">
    <source>
        <dbReference type="RefSeq" id="XP_056852246.1"/>
    </source>
</evidence>
<dbReference type="GeneID" id="130501364"/>
<reference evidence="3" key="1">
    <citation type="submission" date="2025-08" db="UniProtKB">
        <authorList>
            <consortium name="RefSeq"/>
        </authorList>
    </citation>
    <scope>IDENTIFICATION</scope>
    <source>
        <tissue evidence="3">Leaf</tissue>
    </source>
</reference>
<keyword evidence="2" id="KW-1185">Reference proteome</keyword>
<evidence type="ECO:0000259" key="1">
    <source>
        <dbReference type="PROSITE" id="PS50878"/>
    </source>
</evidence>
<proteinExistence type="predicted"/>
<dbReference type="RefSeq" id="XP_056852246.1">
    <property type="nucleotide sequence ID" value="XM_056996266.1"/>
</dbReference>
<feature type="domain" description="Reverse transcriptase" evidence="1">
    <location>
        <begin position="1"/>
        <end position="83"/>
    </location>
</feature>
<organism evidence="2 3">
    <name type="scientific">Raphanus sativus</name>
    <name type="common">Radish</name>
    <name type="synonym">Raphanus raphanistrum var. sativus</name>
    <dbReference type="NCBI Taxonomy" id="3726"/>
    <lineage>
        <taxon>Eukaryota</taxon>
        <taxon>Viridiplantae</taxon>
        <taxon>Streptophyta</taxon>
        <taxon>Embryophyta</taxon>
        <taxon>Tracheophyta</taxon>
        <taxon>Spermatophyta</taxon>
        <taxon>Magnoliopsida</taxon>
        <taxon>eudicotyledons</taxon>
        <taxon>Gunneridae</taxon>
        <taxon>Pentapetalae</taxon>
        <taxon>rosids</taxon>
        <taxon>malvids</taxon>
        <taxon>Brassicales</taxon>
        <taxon>Brassicaceae</taxon>
        <taxon>Brassiceae</taxon>
        <taxon>Raphanus</taxon>
    </lineage>
</organism>
<dbReference type="CDD" id="cd09272">
    <property type="entry name" value="RNase_HI_RT_Ty1"/>
    <property type="match status" value="1"/>
</dbReference>
<dbReference type="PROSITE" id="PS50878">
    <property type="entry name" value="RT_POL"/>
    <property type="match status" value="1"/>
</dbReference>
<evidence type="ECO:0000313" key="2">
    <source>
        <dbReference type="Proteomes" id="UP000504610"/>
    </source>
</evidence>
<dbReference type="InterPro" id="IPR043502">
    <property type="entry name" value="DNA/RNA_pol_sf"/>
</dbReference>
<name>A0A9W3CL62_RAPSA</name>
<gene>
    <name evidence="3" type="primary">LOC130501364</name>
</gene>
<sequence>MLTLIRPFYLLLYVDDMLIASGNKKVIKNLKEKLSGEFEMKDMGKASRILGMDITRDRMLSCDYSYCITHQIEKPHRWMSGKWKASQMERIPYASAVVSLMYAMVGSRPDLGFAVGYVCRFMSKPGREHLKAVQWVLRIFNSDYATDRDRSRSVTGYAFKFGGNTVSWKSCLQSVVALSTTEAEYMALNEAAKEAMWLKNMQ</sequence>
<dbReference type="InterPro" id="IPR013103">
    <property type="entry name" value="RVT_2"/>
</dbReference>
<dbReference type="PANTHER" id="PTHR11439">
    <property type="entry name" value="GAG-POL-RELATED RETROTRANSPOSON"/>
    <property type="match status" value="1"/>
</dbReference>
<dbReference type="InterPro" id="IPR000477">
    <property type="entry name" value="RT_dom"/>
</dbReference>
<dbReference type="Proteomes" id="UP000504610">
    <property type="component" value="Unplaced"/>
</dbReference>
<accession>A0A9W3CL62</accession>
<dbReference type="Pfam" id="PF07727">
    <property type="entry name" value="RVT_2"/>
    <property type="match status" value="1"/>
</dbReference>